<comment type="subcellular location">
    <subcellularLocation>
        <location evidence="1 9">Cell inner membrane</location>
        <topology evidence="1 9">Single-pass membrane protein</topology>
    </subcellularLocation>
</comment>
<evidence type="ECO:0000313" key="11">
    <source>
        <dbReference type="EMBL" id="TGG95638.1"/>
    </source>
</evidence>
<sequence length="170" mass="18920">MARATTHGGWNWPGRTMASPGNTWCPMASTDRSGVWPMSRSTIPQRPGRNRGFTLVEVMVALSIFAVIATSLMYTATQSIRNTEILQERTLGRWVAENHLSELRLSDAPAINNYTDDVSNFGRDWVIRWSVADPESETYGAHLRRVTVSVYLADGETPVDELIALIPVTL</sequence>
<evidence type="ECO:0000256" key="3">
    <source>
        <dbReference type="ARBA" id="ARBA00022475"/>
    </source>
</evidence>
<dbReference type="Gene3D" id="3.30.1300.30">
    <property type="entry name" value="GSPII I/J protein-like"/>
    <property type="match status" value="1"/>
</dbReference>
<keyword evidence="7 9" id="KW-1133">Transmembrane helix</keyword>
<comment type="PTM">
    <text evidence="9">Cleaved by prepilin peptidase.</text>
</comment>
<dbReference type="Pfam" id="PF02501">
    <property type="entry name" value="T2SSI"/>
    <property type="match status" value="1"/>
</dbReference>
<dbReference type="SUPFAM" id="SSF54523">
    <property type="entry name" value="Pili subunits"/>
    <property type="match status" value="1"/>
</dbReference>
<keyword evidence="5 9" id="KW-0997">Cell inner membrane</keyword>
<feature type="transmembrane region" description="Helical" evidence="9">
    <location>
        <begin position="53"/>
        <end position="74"/>
    </location>
</feature>
<dbReference type="GO" id="GO:0015627">
    <property type="term" value="C:type II protein secretion system complex"/>
    <property type="evidence" value="ECO:0007669"/>
    <property type="project" value="UniProtKB-UniRule"/>
</dbReference>
<comment type="similarity">
    <text evidence="2 9">Belongs to the GSP I family.</text>
</comment>
<name>A0A4Z0WGB3_9GAMM</name>
<evidence type="ECO:0000256" key="5">
    <source>
        <dbReference type="ARBA" id="ARBA00022519"/>
    </source>
</evidence>
<dbReference type="PANTHER" id="PTHR38779">
    <property type="entry name" value="TYPE II SECRETION SYSTEM PROTEIN I-RELATED"/>
    <property type="match status" value="1"/>
</dbReference>
<dbReference type="PROSITE" id="PS00409">
    <property type="entry name" value="PROKAR_NTER_METHYL"/>
    <property type="match status" value="1"/>
</dbReference>
<comment type="subunit">
    <text evidence="9">Type II secretion is composed of four main components: the outer membrane complex, the inner membrane complex, the cytoplasmic secretion ATPase and the periplasm-spanning pseudopilus.</text>
</comment>
<dbReference type="InterPro" id="IPR012902">
    <property type="entry name" value="N_methyl_site"/>
</dbReference>
<dbReference type="InterPro" id="IPR003413">
    <property type="entry name" value="T2SS_GspI_C"/>
</dbReference>
<dbReference type="NCBIfam" id="TIGR01707">
    <property type="entry name" value="gspI"/>
    <property type="match status" value="1"/>
</dbReference>
<dbReference type="AlphaFoldDB" id="A0A4Z0WGB3"/>
<dbReference type="GO" id="GO:0015628">
    <property type="term" value="P:protein secretion by the type II secretion system"/>
    <property type="evidence" value="ECO:0007669"/>
    <property type="project" value="UniProtKB-UniRule"/>
</dbReference>
<keyword evidence="12" id="KW-1185">Reference proteome</keyword>
<dbReference type="InterPro" id="IPR045584">
    <property type="entry name" value="Pilin-like"/>
</dbReference>
<gene>
    <name evidence="11" type="primary">gspI</name>
    <name evidence="11" type="ORF">E4656_04290</name>
</gene>
<dbReference type="NCBIfam" id="TIGR02532">
    <property type="entry name" value="IV_pilin_GFxxxE"/>
    <property type="match status" value="1"/>
</dbReference>
<keyword evidence="8 9" id="KW-0472">Membrane</keyword>
<dbReference type="PANTHER" id="PTHR38779:SF2">
    <property type="entry name" value="TYPE II SECRETION SYSTEM PROTEIN I-RELATED"/>
    <property type="match status" value="1"/>
</dbReference>
<evidence type="ECO:0000259" key="10">
    <source>
        <dbReference type="Pfam" id="PF02501"/>
    </source>
</evidence>
<keyword evidence="4 9" id="KW-0488">Methylation</keyword>
<evidence type="ECO:0000256" key="8">
    <source>
        <dbReference type="ARBA" id="ARBA00023136"/>
    </source>
</evidence>
<evidence type="ECO:0000313" key="12">
    <source>
        <dbReference type="Proteomes" id="UP000297475"/>
    </source>
</evidence>
<evidence type="ECO:0000256" key="4">
    <source>
        <dbReference type="ARBA" id="ARBA00022481"/>
    </source>
</evidence>
<reference evidence="11 12" key="1">
    <citation type="submission" date="2019-04" db="EMBL/GenBank/DDBJ databases">
        <title>Natronospirillum operosus gen. nov., sp. nov., a haloalkaliphilic satellite isolated from decaying biomass of laboratory culture of cyanobacterium Geitlerinema sp. and proposal of Natronospirillaceae fam. nov. and Saccharospirillaceae fam. nov.</title>
        <authorList>
            <person name="Kevbrin V."/>
            <person name="Boltyanskaya Y."/>
            <person name="Koziaeva V."/>
            <person name="Grouzdev D.S."/>
            <person name="Park M."/>
            <person name="Cho J."/>
        </authorList>
    </citation>
    <scope>NUCLEOTIDE SEQUENCE [LARGE SCALE GENOMIC DNA]</scope>
    <source>
        <strain evidence="11 12">G-116</strain>
    </source>
</reference>
<evidence type="ECO:0000256" key="1">
    <source>
        <dbReference type="ARBA" id="ARBA00004377"/>
    </source>
</evidence>
<evidence type="ECO:0000256" key="2">
    <source>
        <dbReference type="ARBA" id="ARBA00008358"/>
    </source>
</evidence>
<dbReference type="EMBL" id="SRMF01000001">
    <property type="protein sequence ID" value="TGG95638.1"/>
    <property type="molecule type" value="Genomic_DNA"/>
</dbReference>
<organism evidence="11 12">
    <name type="scientific">Natronospirillum operosum</name>
    <dbReference type="NCBI Taxonomy" id="2759953"/>
    <lineage>
        <taxon>Bacteria</taxon>
        <taxon>Pseudomonadati</taxon>
        <taxon>Pseudomonadota</taxon>
        <taxon>Gammaproteobacteria</taxon>
        <taxon>Oceanospirillales</taxon>
        <taxon>Natronospirillaceae</taxon>
        <taxon>Natronospirillum</taxon>
    </lineage>
</organism>
<proteinExistence type="inferred from homology"/>
<feature type="domain" description="Type II secretion system protein GspI C-terminal" evidence="10">
    <location>
        <begin position="86"/>
        <end position="159"/>
    </location>
</feature>
<protein>
    <recommendedName>
        <fullName evidence="9">Type II secretion system protein I</fullName>
        <shortName evidence="9">T2SS minor pseudopilin I</shortName>
    </recommendedName>
</protein>
<dbReference type="OrthoDB" id="6119616at2"/>
<evidence type="ECO:0000256" key="7">
    <source>
        <dbReference type="ARBA" id="ARBA00022989"/>
    </source>
</evidence>
<comment type="caution">
    <text evidence="11">The sequence shown here is derived from an EMBL/GenBank/DDBJ whole genome shotgun (WGS) entry which is preliminary data.</text>
</comment>
<accession>A0A4Z0WGB3</accession>
<dbReference type="InterPro" id="IPR010052">
    <property type="entry name" value="T2SS_protein-GspI"/>
</dbReference>
<comment type="function">
    <text evidence="9">Component of the type II secretion system required for the energy-dependent secretion of extracellular factors such as proteases and toxins from the periplasm.</text>
</comment>
<dbReference type="Pfam" id="PF07963">
    <property type="entry name" value="N_methyl"/>
    <property type="match status" value="1"/>
</dbReference>
<evidence type="ECO:0000256" key="9">
    <source>
        <dbReference type="RuleBase" id="RU368030"/>
    </source>
</evidence>
<keyword evidence="6 9" id="KW-0812">Transmembrane</keyword>
<dbReference type="Proteomes" id="UP000297475">
    <property type="component" value="Unassembled WGS sequence"/>
</dbReference>
<evidence type="ECO:0000256" key="6">
    <source>
        <dbReference type="ARBA" id="ARBA00022692"/>
    </source>
</evidence>
<dbReference type="GO" id="GO:0005886">
    <property type="term" value="C:plasma membrane"/>
    <property type="evidence" value="ECO:0007669"/>
    <property type="project" value="UniProtKB-SubCell"/>
</dbReference>
<keyword evidence="3" id="KW-1003">Cell membrane</keyword>